<name>A0A0G3XKW0_9SPHN</name>
<dbReference type="Proteomes" id="UP000035287">
    <property type="component" value="Chromosome"/>
</dbReference>
<dbReference type="InterPro" id="IPR001466">
    <property type="entry name" value="Beta-lactam-related"/>
</dbReference>
<dbReference type="PANTHER" id="PTHR46825">
    <property type="entry name" value="D-ALANYL-D-ALANINE-CARBOXYPEPTIDASE/ENDOPEPTIDASE AMPH"/>
    <property type="match status" value="1"/>
</dbReference>
<dbReference type="PATRIC" id="fig|1348774.3.peg.3032"/>
<evidence type="ECO:0000313" key="1">
    <source>
        <dbReference type="EMBL" id="AKM11877.1"/>
    </source>
</evidence>
<dbReference type="OrthoDB" id="5377981at2"/>
<dbReference type="EMBL" id="CP011770">
    <property type="protein sequence ID" value="AKM11877.1"/>
    <property type="molecule type" value="Genomic_DNA"/>
</dbReference>
<organism evidence="1 2">
    <name type="scientific">Croceicoccus naphthovorans</name>
    <dbReference type="NCBI Taxonomy" id="1348774"/>
    <lineage>
        <taxon>Bacteria</taxon>
        <taxon>Pseudomonadati</taxon>
        <taxon>Pseudomonadota</taxon>
        <taxon>Alphaproteobacteria</taxon>
        <taxon>Sphingomonadales</taxon>
        <taxon>Erythrobacteraceae</taxon>
        <taxon>Croceicoccus</taxon>
    </lineage>
</organism>
<dbReference type="Pfam" id="PF11954">
    <property type="entry name" value="DUF3471"/>
    <property type="match status" value="1"/>
</dbReference>
<dbReference type="Pfam" id="PF00144">
    <property type="entry name" value="Beta-lactamase"/>
    <property type="match status" value="1"/>
</dbReference>
<reference evidence="1 2" key="1">
    <citation type="submission" date="2015-06" db="EMBL/GenBank/DDBJ databases">
        <authorList>
            <person name="Zeng Y."/>
            <person name="Huang Y."/>
        </authorList>
    </citation>
    <scope>NUCLEOTIDE SEQUENCE [LARGE SCALE GENOMIC DNA]</scope>
    <source>
        <strain evidence="1 2">PQ-2</strain>
    </source>
</reference>
<dbReference type="AlphaFoldDB" id="A0A0G3XKW0"/>
<dbReference type="SUPFAM" id="SSF56601">
    <property type="entry name" value="beta-lactamase/transpeptidase-like"/>
    <property type="match status" value="1"/>
</dbReference>
<gene>
    <name evidence="1" type="ORF">AB433_14430</name>
</gene>
<keyword evidence="2" id="KW-1185">Reference proteome</keyword>
<evidence type="ECO:0000313" key="2">
    <source>
        <dbReference type="Proteomes" id="UP000035287"/>
    </source>
</evidence>
<protein>
    <submittedName>
        <fullName evidence="1">Beta-lactamase</fullName>
    </submittedName>
</protein>
<dbReference type="Gene3D" id="2.40.128.600">
    <property type="match status" value="1"/>
</dbReference>
<dbReference type="InterPro" id="IPR021860">
    <property type="entry name" value="Peptidase_S12_Pab87-rel_C"/>
</dbReference>
<dbReference type="Gene3D" id="3.40.710.10">
    <property type="entry name" value="DD-peptidase/beta-lactamase superfamily"/>
    <property type="match status" value="1"/>
</dbReference>
<sequence>MTRFRLAKAVPHFAAVLCLIAAPAAAAPPEGFDARVDSLLDRFGAPGASVAIVEDGKVTYAKGFGVTDLNDPQPVNADTNFAIGSVTKAFTATALSILVDDGKLAWDDKVIDHMPEFRMSDPWVTREFTVRDLLVHRSGLGLGAGDLLFVPRSNLTRADVVDRLGRIPLKTSFRSDYAYDNILYMVAGQLITRISGQSWEDFVQSRILAPAGMTRSTVWNEKRGPGKLIADPHARINGPVRGLGDMERLDDKWIVSQVAAPAGGIAASANDMAKWIQVQLARGDLPGEARLYSEDQAAELWNPVVLMPAPSYAGMLQAASAMFNTYALGWNVRDYRGERVVMHGGGVYGSITRLVILPERNVGFFLATNSEEAALLTGLQFELLDHYMDAQGPDWPEEFGKYIDDHFGSAAEALAAPEEKPADVGPSLPIARYVGTYEDPWFGKITITDDKGTLKVAFPHWPGVTAHLDHWQYDTFVTRYDEEGFEPAYVTFSLGAKGQVDRITMKAKSPAADFSWDYRDLLFRPVAAD</sequence>
<dbReference type="InterPro" id="IPR050491">
    <property type="entry name" value="AmpC-like"/>
</dbReference>
<dbReference type="KEGG" id="cna:AB433_14430"/>
<dbReference type="RefSeq" id="WP_047824193.1">
    <property type="nucleotide sequence ID" value="NZ_CP011770.1"/>
</dbReference>
<accession>A0A0G3XKW0</accession>
<dbReference type="PANTHER" id="PTHR46825:SF15">
    <property type="entry name" value="BETA-LACTAMASE-RELATED DOMAIN-CONTAINING PROTEIN"/>
    <property type="match status" value="1"/>
</dbReference>
<dbReference type="InterPro" id="IPR012338">
    <property type="entry name" value="Beta-lactam/transpept-like"/>
</dbReference>
<dbReference type="STRING" id="1348774.AB433_14430"/>
<proteinExistence type="predicted"/>